<gene>
    <name evidence="1" type="ORF">OXX778_LOCUS14555</name>
</gene>
<name>A0A814E1R5_9BILA</name>
<evidence type="ECO:0000313" key="2">
    <source>
        <dbReference type="Proteomes" id="UP000663879"/>
    </source>
</evidence>
<keyword evidence="2" id="KW-1185">Reference proteome</keyword>
<sequence>MNPEIISNCFRHCGCRTEPIEYEDDVQIVYSVTSDNEFEKLNENFLNEFGDSDLETFVEADKNLVTCAQAEELLTDNLNEQNNIDSDKENCERIEDEVNIVSKVEALN</sequence>
<dbReference type="Proteomes" id="UP000663879">
    <property type="component" value="Unassembled WGS sequence"/>
</dbReference>
<evidence type="ECO:0000313" key="1">
    <source>
        <dbReference type="EMBL" id="CAF0963094.1"/>
    </source>
</evidence>
<reference evidence="1" key="1">
    <citation type="submission" date="2021-02" db="EMBL/GenBank/DDBJ databases">
        <authorList>
            <person name="Nowell W R."/>
        </authorList>
    </citation>
    <scope>NUCLEOTIDE SEQUENCE</scope>
    <source>
        <strain evidence="1">Ploen Becks lab</strain>
    </source>
</reference>
<protein>
    <submittedName>
        <fullName evidence="1">Uncharacterized protein</fullName>
    </submittedName>
</protein>
<accession>A0A814E1R5</accession>
<dbReference type="AlphaFoldDB" id="A0A814E1R5"/>
<organism evidence="1 2">
    <name type="scientific">Brachionus calyciflorus</name>
    <dbReference type="NCBI Taxonomy" id="104777"/>
    <lineage>
        <taxon>Eukaryota</taxon>
        <taxon>Metazoa</taxon>
        <taxon>Spiralia</taxon>
        <taxon>Gnathifera</taxon>
        <taxon>Rotifera</taxon>
        <taxon>Eurotatoria</taxon>
        <taxon>Monogononta</taxon>
        <taxon>Pseudotrocha</taxon>
        <taxon>Ploima</taxon>
        <taxon>Brachionidae</taxon>
        <taxon>Brachionus</taxon>
    </lineage>
</organism>
<proteinExistence type="predicted"/>
<dbReference type="EMBL" id="CAJNOC010003017">
    <property type="protein sequence ID" value="CAF0963094.1"/>
    <property type="molecule type" value="Genomic_DNA"/>
</dbReference>
<comment type="caution">
    <text evidence="1">The sequence shown here is derived from an EMBL/GenBank/DDBJ whole genome shotgun (WGS) entry which is preliminary data.</text>
</comment>